<organism evidence="1 2">
    <name type="scientific">Escherichia coli</name>
    <dbReference type="NCBI Taxonomy" id="562"/>
    <lineage>
        <taxon>Bacteria</taxon>
        <taxon>Pseudomonadati</taxon>
        <taxon>Pseudomonadota</taxon>
        <taxon>Gammaproteobacteria</taxon>
        <taxon>Enterobacterales</taxon>
        <taxon>Enterobacteriaceae</taxon>
        <taxon>Escherichia</taxon>
    </lineage>
</organism>
<accession>A0A8S7K0P0</accession>
<evidence type="ECO:0000313" key="2">
    <source>
        <dbReference type="Proteomes" id="UP000532204"/>
    </source>
</evidence>
<gene>
    <name evidence="1" type="ORF">E6D34_10595</name>
</gene>
<proteinExistence type="predicted"/>
<comment type="caution">
    <text evidence="1">The sequence shown here is derived from an EMBL/GenBank/DDBJ whole genome shotgun (WGS) entry which is preliminary data.</text>
</comment>
<reference evidence="1 2" key="1">
    <citation type="submission" date="2019-05" db="EMBL/GenBank/DDBJ databases">
        <authorList>
            <consortium name="NARMS: The National Antimicrobial Resistance Monitoring System"/>
        </authorList>
    </citation>
    <scope>NUCLEOTIDE SEQUENCE [LARGE SCALE GENOMIC DNA]</scope>
    <source>
        <strain evidence="1 2">CVM N18EC122</strain>
    </source>
</reference>
<name>A0A8S7K0P0_ECOLX</name>
<dbReference type="Proteomes" id="UP000532204">
    <property type="component" value="Unassembled WGS sequence"/>
</dbReference>
<evidence type="ECO:0000313" key="1">
    <source>
        <dbReference type="EMBL" id="EFC9749713.1"/>
    </source>
</evidence>
<sequence length="60" mass="6888">MPAWSNQPIQNSKADNLLITRSNACDFCTLPVNGYDVRFVCTFFAHVRFAESMFLYFSDS</sequence>
<dbReference type="EMBL" id="AASEBA010000016">
    <property type="protein sequence ID" value="EFC9749713.1"/>
    <property type="molecule type" value="Genomic_DNA"/>
</dbReference>
<protein>
    <submittedName>
        <fullName evidence="1">Uncharacterized protein</fullName>
    </submittedName>
</protein>
<dbReference type="AlphaFoldDB" id="A0A8S7K0P0"/>